<evidence type="ECO:0000256" key="2">
    <source>
        <dbReference type="ARBA" id="ARBA00022448"/>
    </source>
</evidence>
<dbReference type="Proteomes" id="UP000198797">
    <property type="component" value="Unassembled WGS sequence"/>
</dbReference>
<dbReference type="InterPro" id="IPR027417">
    <property type="entry name" value="P-loop_NTPase"/>
</dbReference>
<keyword evidence="4 6" id="KW-0067">ATP-binding</keyword>
<name>A0A1C4WB89_9ACTN</name>
<dbReference type="OrthoDB" id="9781246at2"/>
<gene>
    <name evidence="6" type="ORF">GA0070216_103224</name>
</gene>
<accession>A0A1C4WB89</accession>
<dbReference type="PROSITE" id="PS50893">
    <property type="entry name" value="ABC_TRANSPORTER_2"/>
    <property type="match status" value="1"/>
</dbReference>
<dbReference type="GO" id="GO:0016887">
    <property type="term" value="F:ATP hydrolysis activity"/>
    <property type="evidence" value="ECO:0007669"/>
    <property type="project" value="InterPro"/>
</dbReference>
<dbReference type="AlphaFoldDB" id="A0A1C4WB89"/>
<keyword evidence="7" id="KW-1185">Reference proteome</keyword>
<feature type="domain" description="ABC transporter" evidence="5">
    <location>
        <begin position="17"/>
        <end position="243"/>
    </location>
</feature>
<dbReference type="SUPFAM" id="SSF52540">
    <property type="entry name" value="P-loop containing nucleoside triphosphate hydrolases"/>
    <property type="match status" value="1"/>
</dbReference>
<dbReference type="Pfam" id="PF00005">
    <property type="entry name" value="ABC_tran"/>
    <property type="match status" value="1"/>
</dbReference>
<protein>
    <submittedName>
        <fullName evidence="6">ABC-2 type transport system ATP-binding protein</fullName>
    </submittedName>
</protein>
<dbReference type="RefSeq" id="WP_091241630.1">
    <property type="nucleotide sequence ID" value="NZ_FMCU01000003.1"/>
</dbReference>
<dbReference type="EMBL" id="FMCU01000003">
    <property type="protein sequence ID" value="SCE93506.1"/>
    <property type="molecule type" value="Genomic_DNA"/>
</dbReference>
<dbReference type="STRING" id="121616.GA0070216_103224"/>
<dbReference type="FunFam" id="3.40.50.300:FF:001220">
    <property type="entry name" value="ABC transporter ATP-binding subunit"/>
    <property type="match status" value="1"/>
</dbReference>
<evidence type="ECO:0000256" key="3">
    <source>
        <dbReference type="ARBA" id="ARBA00022741"/>
    </source>
</evidence>
<evidence type="ECO:0000256" key="1">
    <source>
        <dbReference type="ARBA" id="ARBA00005417"/>
    </source>
</evidence>
<keyword evidence="2" id="KW-0813">Transport</keyword>
<evidence type="ECO:0000256" key="4">
    <source>
        <dbReference type="ARBA" id="ARBA00022840"/>
    </source>
</evidence>
<dbReference type="Gene3D" id="3.40.50.300">
    <property type="entry name" value="P-loop containing nucleotide triphosphate hydrolases"/>
    <property type="match status" value="1"/>
</dbReference>
<comment type="similarity">
    <text evidence="1">Belongs to the ABC transporter superfamily.</text>
</comment>
<dbReference type="GO" id="GO:0005524">
    <property type="term" value="F:ATP binding"/>
    <property type="evidence" value="ECO:0007669"/>
    <property type="project" value="UniProtKB-KW"/>
</dbReference>
<evidence type="ECO:0000313" key="6">
    <source>
        <dbReference type="EMBL" id="SCE93506.1"/>
    </source>
</evidence>
<evidence type="ECO:0000259" key="5">
    <source>
        <dbReference type="PROSITE" id="PS50893"/>
    </source>
</evidence>
<keyword evidence="3" id="KW-0547">Nucleotide-binding</keyword>
<dbReference type="PANTHER" id="PTHR43335">
    <property type="entry name" value="ABC TRANSPORTER, ATP-BINDING PROTEIN"/>
    <property type="match status" value="1"/>
</dbReference>
<evidence type="ECO:0000313" key="7">
    <source>
        <dbReference type="Proteomes" id="UP000198797"/>
    </source>
</evidence>
<dbReference type="SMART" id="SM00382">
    <property type="entry name" value="AAA"/>
    <property type="match status" value="1"/>
</dbReference>
<reference evidence="7" key="1">
    <citation type="submission" date="2016-06" db="EMBL/GenBank/DDBJ databases">
        <authorList>
            <person name="Varghese N."/>
            <person name="Submissions Spin"/>
        </authorList>
    </citation>
    <scope>NUCLEOTIDE SEQUENCE [LARGE SCALE GENOMIC DNA]</scope>
    <source>
        <strain evidence="7">DSM 44100</strain>
    </source>
</reference>
<proteinExistence type="inferred from homology"/>
<dbReference type="PANTHER" id="PTHR43335:SF11">
    <property type="entry name" value="ABC TRANSPORTER RELATED"/>
    <property type="match status" value="1"/>
</dbReference>
<dbReference type="InterPro" id="IPR003593">
    <property type="entry name" value="AAA+_ATPase"/>
</dbReference>
<organism evidence="6 7">
    <name type="scientific">Micromonospora matsumotoense</name>
    <dbReference type="NCBI Taxonomy" id="121616"/>
    <lineage>
        <taxon>Bacteria</taxon>
        <taxon>Bacillati</taxon>
        <taxon>Actinomycetota</taxon>
        <taxon>Actinomycetes</taxon>
        <taxon>Micromonosporales</taxon>
        <taxon>Micromonosporaceae</taxon>
        <taxon>Micromonospora</taxon>
    </lineage>
</organism>
<dbReference type="InterPro" id="IPR003439">
    <property type="entry name" value="ABC_transporter-like_ATP-bd"/>
</dbReference>
<sequence>MTTLDTDARPAVTTSTLDLVGVSRWYGNVVAVNDVTMQLSSGVTGLLGPNGAGKTTLLHMMAGFLAPSRGTLTLDGESTWRNPGVYRRLGLVSEREAVHSFLTAKEFVLASAKLHRLPDPEAAARRAIELVEMTDAQDRRIGTYSKGMRQRTRVAAALVHDPQVLLLDEPFNGMDPRQRLHMMGLLHSLGDAGRTILFSSHILEEVEQVSGTVQVMVAGRLAASGDFRTIRRLMTNRPHVFAVRSTDDRALAVALMADPSVTGVELDKTGLTVRAGDYGAFTRALPKIALARQIRVRQLTPEDESLESVFSYLVEA</sequence>